<evidence type="ECO:0000313" key="2">
    <source>
        <dbReference type="EMBL" id="KZT31058.1"/>
    </source>
</evidence>
<keyword evidence="3" id="KW-1185">Reference proteome</keyword>
<protein>
    <submittedName>
        <fullName evidence="2">Uncharacterized protein</fullName>
    </submittedName>
</protein>
<accession>A0A165WEJ6</accession>
<name>A0A165WEJ6_9AGAM</name>
<dbReference type="Proteomes" id="UP000076798">
    <property type="component" value="Unassembled WGS sequence"/>
</dbReference>
<feature type="transmembrane region" description="Helical" evidence="1">
    <location>
        <begin position="52"/>
        <end position="74"/>
    </location>
</feature>
<evidence type="ECO:0000256" key="1">
    <source>
        <dbReference type="SAM" id="Phobius"/>
    </source>
</evidence>
<proteinExistence type="predicted"/>
<gene>
    <name evidence="2" type="ORF">SISSUDRAFT_1068162</name>
</gene>
<feature type="transmembrane region" description="Helical" evidence="1">
    <location>
        <begin position="12"/>
        <end position="32"/>
    </location>
</feature>
<dbReference type="EMBL" id="KV428925">
    <property type="protein sequence ID" value="KZT31058.1"/>
    <property type="molecule type" value="Genomic_DNA"/>
</dbReference>
<evidence type="ECO:0000313" key="3">
    <source>
        <dbReference type="Proteomes" id="UP000076798"/>
    </source>
</evidence>
<keyword evidence="1" id="KW-0472">Membrane</keyword>
<dbReference type="AlphaFoldDB" id="A0A165WEJ6"/>
<sequence>MDVANAFSCRRALDPTILSAVVLYLCIFKIRASGYPRPFFWATSVRCCRKSFKIAIAFVYVLTVQLTLLLLSNFTQAHMFRHKT</sequence>
<organism evidence="2 3">
    <name type="scientific">Sistotremastrum suecicum HHB10207 ss-3</name>
    <dbReference type="NCBI Taxonomy" id="1314776"/>
    <lineage>
        <taxon>Eukaryota</taxon>
        <taxon>Fungi</taxon>
        <taxon>Dikarya</taxon>
        <taxon>Basidiomycota</taxon>
        <taxon>Agaricomycotina</taxon>
        <taxon>Agaricomycetes</taxon>
        <taxon>Sistotremastrales</taxon>
        <taxon>Sistotremastraceae</taxon>
        <taxon>Sistotremastrum</taxon>
    </lineage>
</organism>
<reference evidence="2 3" key="1">
    <citation type="journal article" date="2016" name="Mol. Biol. Evol.">
        <title>Comparative Genomics of Early-Diverging Mushroom-Forming Fungi Provides Insights into the Origins of Lignocellulose Decay Capabilities.</title>
        <authorList>
            <person name="Nagy L.G."/>
            <person name="Riley R."/>
            <person name="Tritt A."/>
            <person name="Adam C."/>
            <person name="Daum C."/>
            <person name="Floudas D."/>
            <person name="Sun H."/>
            <person name="Yadav J.S."/>
            <person name="Pangilinan J."/>
            <person name="Larsson K.H."/>
            <person name="Matsuura K."/>
            <person name="Barry K."/>
            <person name="Labutti K."/>
            <person name="Kuo R."/>
            <person name="Ohm R.A."/>
            <person name="Bhattacharya S.S."/>
            <person name="Shirouzu T."/>
            <person name="Yoshinaga Y."/>
            <person name="Martin F.M."/>
            <person name="Grigoriev I.V."/>
            <person name="Hibbett D.S."/>
        </authorList>
    </citation>
    <scope>NUCLEOTIDE SEQUENCE [LARGE SCALE GENOMIC DNA]</scope>
    <source>
        <strain evidence="2 3">HHB10207 ss-3</strain>
    </source>
</reference>
<keyword evidence="1" id="KW-1133">Transmembrane helix</keyword>
<keyword evidence="1" id="KW-0812">Transmembrane</keyword>